<organism evidence="2 3">
    <name type="scientific">Paenibacillus lacisoli</name>
    <dbReference type="NCBI Taxonomy" id="3064525"/>
    <lineage>
        <taxon>Bacteria</taxon>
        <taxon>Bacillati</taxon>
        <taxon>Bacillota</taxon>
        <taxon>Bacilli</taxon>
        <taxon>Bacillales</taxon>
        <taxon>Paenibacillaceae</taxon>
        <taxon>Paenibacillus</taxon>
    </lineage>
</organism>
<evidence type="ECO:0000259" key="1">
    <source>
        <dbReference type="Pfam" id="PF08858"/>
    </source>
</evidence>
<name>A0ABT9C778_9BACL</name>
<sequence>MMMLKNEQIVEVVKKQIAKVLKKTPIELTFTNDFGRSQTAAADQKLHLTNEHYSAKIMNCVFDTHIRPVLMCEVIYFLKCEYMDGEVELHLEYEPRHDAQQQPDASVYVSFDDKTELGREELDALIDMALATNDKKWFEELTSKINLPAVS</sequence>
<dbReference type="EMBL" id="JAUQTB010000001">
    <property type="protein sequence ID" value="MDO7905118.1"/>
    <property type="molecule type" value="Genomic_DNA"/>
</dbReference>
<dbReference type="Pfam" id="PF08858">
    <property type="entry name" value="IDEAL"/>
    <property type="match status" value="1"/>
</dbReference>
<evidence type="ECO:0000313" key="2">
    <source>
        <dbReference type="EMBL" id="MDO7905118.1"/>
    </source>
</evidence>
<dbReference type="Proteomes" id="UP001240171">
    <property type="component" value="Unassembled WGS sequence"/>
</dbReference>
<proteinExistence type="predicted"/>
<gene>
    <name evidence="2" type="ORF">Q5741_01660</name>
</gene>
<reference evidence="2 3" key="1">
    <citation type="submission" date="2023-07" db="EMBL/GenBank/DDBJ databases">
        <title>Paenibacillus sp. JX-17 nov. isolated from soil.</title>
        <authorList>
            <person name="Wan Y."/>
            <person name="Liu B."/>
        </authorList>
    </citation>
    <scope>NUCLEOTIDE SEQUENCE [LARGE SCALE GENOMIC DNA]</scope>
    <source>
        <strain evidence="2 3">JX-17</strain>
    </source>
</reference>
<feature type="domain" description="IDEAL" evidence="1">
    <location>
        <begin position="119"/>
        <end position="144"/>
    </location>
</feature>
<keyword evidence="3" id="KW-1185">Reference proteome</keyword>
<protein>
    <submittedName>
        <fullName evidence="2">IDEAL domain-containing protein</fullName>
    </submittedName>
</protein>
<comment type="caution">
    <text evidence="2">The sequence shown here is derived from an EMBL/GenBank/DDBJ whole genome shotgun (WGS) entry which is preliminary data.</text>
</comment>
<dbReference type="RefSeq" id="WP_305022302.1">
    <property type="nucleotide sequence ID" value="NZ_JAUQTB010000001.1"/>
</dbReference>
<accession>A0ABT9C778</accession>
<evidence type="ECO:0000313" key="3">
    <source>
        <dbReference type="Proteomes" id="UP001240171"/>
    </source>
</evidence>
<dbReference type="InterPro" id="IPR014957">
    <property type="entry name" value="IDEAL_dom"/>
</dbReference>